<reference evidence="4" key="1">
    <citation type="journal article" date="2017" name="bioRxiv">
        <title>Comparative analysis of the genomes of Stylophora pistillata and Acropora digitifera provides evidence for extensive differences between species of corals.</title>
        <authorList>
            <person name="Voolstra C.R."/>
            <person name="Li Y."/>
            <person name="Liew Y.J."/>
            <person name="Baumgarten S."/>
            <person name="Zoccola D."/>
            <person name="Flot J.-F."/>
            <person name="Tambutte S."/>
            <person name="Allemand D."/>
            <person name="Aranda M."/>
        </authorList>
    </citation>
    <scope>NUCLEOTIDE SEQUENCE [LARGE SCALE GENOMIC DNA]</scope>
</reference>
<feature type="domain" description="C-type lectin" evidence="2">
    <location>
        <begin position="29"/>
        <end position="147"/>
    </location>
</feature>
<dbReference type="OrthoDB" id="6340082at2759"/>
<keyword evidence="4" id="KW-1185">Reference proteome</keyword>
<dbReference type="InterPro" id="IPR016187">
    <property type="entry name" value="CTDL_fold"/>
</dbReference>
<gene>
    <name evidence="3" type="primary">Cd209a</name>
    <name evidence="3" type="ORF">AWC38_SpisGene6597</name>
</gene>
<dbReference type="AlphaFoldDB" id="A0A2B4SJF0"/>
<feature type="region of interest" description="Disordered" evidence="1">
    <location>
        <begin position="150"/>
        <end position="190"/>
    </location>
</feature>
<dbReference type="EMBL" id="LSMT01000079">
    <property type="protein sequence ID" value="PFX28657.1"/>
    <property type="molecule type" value="Genomic_DNA"/>
</dbReference>
<dbReference type="SUPFAM" id="SSF56436">
    <property type="entry name" value="C-type lectin-like"/>
    <property type="match status" value="1"/>
</dbReference>
<dbReference type="SMART" id="SM00034">
    <property type="entry name" value="CLECT"/>
    <property type="match status" value="1"/>
</dbReference>
<evidence type="ECO:0000313" key="4">
    <source>
        <dbReference type="Proteomes" id="UP000225706"/>
    </source>
</evidence>
<dbReference type="CDD" id="cd00037">
    <property type="entry name" value="CLECT"/>
    <property type="match status" value="1"/>
</dbReference>
<sequence length="190" mass="21218">MVNVSLDILPCSSRDSELGSSRMPKKNFFGDSYYVFMKEKNTWNQSRTLCHKQGGDLVSFETEEEWDFIKSVIEYYNKPNGTTRWQVVLEKKAGSWIWLTGRPLTISKWGKKQPNGKGDVAAIRWTRKDKAIIIDVPRNRSRPSICEVTKGEVSSCSLSPSPSLSQKPNTPSPSPSPSASPLPSPSPSPL</sequence>
<dbReference type="InterPro" id="IPR016186">
    <property type="entry name" value="C-type_lectin-like/link_sf"/>
</dbReference>
<comment type="caution">
    <text evidence="3">The sequence shown here is derived from an EMBL/GenBank/DDBJ whole genome shotgun (WGS) entry which is preliminary data.</text>
</comment>
<feature type="compositionally biased region" description="Pro residues" evidence="1">
    <location>
        <begin position="170"/>
        <end position="190"/>
    </location>
</feature>
<dbReference type="Proteomes" id="UP000225706">
    <property type="component" value="Unassembled WGS sequence"/>
</dbReference>
<feature type="compositionally biased region" description="Low complexity" evidence="1">
    <location>
        <begin position="154"/>
        <end position="165"/>
    </location>
</feature>
<dbReference type="Gene3D" id="3.10.100.10">
    <property type="entry name" value="Mannose-Binding Protein A, subunit A"/>
    <property type="match status" value="1"/>
</dbReference>
<dbReference type="PANTHER" id="PTHR22803">
    <property type="entry name" value="MANNOSE, PHOSPHOLIPASE, LECTIN RECEPTOR RELATED"/>
    <property type="match status" value="1"/>
</dbReference>
<name>A0A2B4SJF0_STYPI</name>
<evidence type="ECO:0000313" key="3">
    <source>
        <dbReference type="EMBL" id="PFX28657.1"/>
    </source>
</evidence>
<dbReference type="PROSITE" id="PS50041">
    <property type="entry name" value="C_TYPE_LECTIN_2"/>
    <property type="match status" value="1"/>
</dbReference>
<evidence type="ECO:0000259" key="2">
    <source>
        <dbReference type="PROSITE" id="PS50041"/>
    </source>
</evidence>
<proteinExistence type="predicted"/>
<evidence type="ECO:0000256" key="1">
    <source>
        <dbReference type="SAM" id="MobiDB-lite"/>
    </source>
</evidence>
<dbReference type="InterPro" id="IPR001304">
    <property type="entry name" value="C-type_lectin-like"/>
</dbReference>
<dbReference type="InterPro" id="IPR050111">
    <property type="entry name" value="C-type_lectin/snaclec_domain"/>
</dbReference>
<organism evidence="3 4">
    <name type="scientific">Stylophora pistillata</name>
    <name type="common">Smooth cauliflower coral</name>
    <dbReference type="NCBI Taxonomy" id="50429"/>
    <lineage>
        <taxon>Eukaryota</taxon>
        <taxon>Metazoa</taxon>
        <taxon>Cnidaria</taxon>
        <taxon>Anthozoa</taxon>
        <taxon>Hexacorallia</taxon>
        <taxon>Scleractinia</taxon>
        <taxon>Astrocoeniina</taxon>
        <taxon>Pocilloporidae</taxon>
        <taxon>Stylophora</taxon>
    </lineage>
</organism>
<protein>
    <submittedName>
        <fullName evidence="3">CD209 antigen-like protein A</fullName>
    </submittedName>
</protein>
<dbReference type="Pfam" id="PF00059">
    <property type="entry name" value="Lectin_C"/>
    <property type="match status" value="1"/>
</dbReference>
<accession>A0A2B4SJF0</accession>